<keyword evidence="1" id="KW-0812">Transmembrane</keyword>
<dbReference type="STRING" id="1090615.SAMN04515671_3013"/>
<dbReference type="PANTHER" id="PTHR34351:SF1">
    <property type="entry name" value="SLR1927 PROTEIN"/>
    <property type="match status" value="1"/>
</dbReference>
<dbReference type="Proteomes" id="UP000198741">
    <property type="component" value="Chromosome I"/>
</dbReference>
<dbReference type="InterPro" id="IPR002881">
    <property type="entry name" value="DUF58"/>
</dbReference>
<reference evidence="3 4" key="1">
    <citation type="submission" date="2016-10" db="EMBL/GenBank/DDBJ databases">
        <authorList>
            <person name="de Groot N.N."/>
        </authorList>
    </citation>
    <scope>NUCLEOTIDE SEQUENCE [LARGE SCALE GENOMIC DNA]</scope>
    <source>
        <strain evidence="4">P4-7,KCTC 19426,CECT 7604</strain>
    </source>
</reference>
<sequence>MSDRSARRDRSVGRGLTTRGRCLVAGGIAAIICAFVLDERDLLRVGLMAAALPLFAVAVTALRRTQLAGVHQVTPERLRPGTRGQAVLLITNAGQTRTPSIEISEPAVPGLSAGMRYLIAPIRRGEVSRIIYPIYASRRGRFTIGPPHIRIGDPFDLWEDNRMLDARAEVLVVPTVVALTGMPNSSGARSAASGRATVGTVGGDPDIGVREYRSGDDIRTIHWRASARHDDLMVRLEEPVSHGGATIVLDHRASAHRGSGAASSLETAVVLAASISLHLLDSDHQVKLVSHRGTVIAQGHDISDDVLAGLAVLEPDEHVKLKPLLLGRAGLVIAVLGEMSAPDAQLFAATRRRGVNAVALVMATQDWDPESGSVGSQVTVDALRAADWRVVVVRPGDDLAGAWRRACHAGDGYSLSAVPVNGRPAFDRRPV</sequence>
<keyword evidence="4" id="KW-1185">Reference proteome</keyword>
<accession>A0A1H0Q7E6</accession>
<dbReference type="Pfam" id="PF01882">
    <property type="entry name" value="DUF58"/>
    <property type="match status" value="1"/>
</dbReference>
<dbReference type="AlphaFoldDB" id="A0A1H0Q7E6"/>
<feature type="domain" description="DUF58" evidence="2">
    <location>
        <begin position="209"/>
        <end position="294"/>
    </location>
</feature>
<organism evidence="3 4">
    <name type="scientific">Nakamurella panacisegetis</name>
    <dbReference type="NCBI Taxonomy" id="1090615"/>
    <lineage>
        <taxon>Bacteria</taxon>
        <taxon>Bacillati</taxon>
        <taxon>Actinomycetota</taxon>
        <taxon>Actinomycetes</taxon>
        <taxon>Nakamurellales</taxon>
        <taxon>Nakamurellaceae</taxon>
        <taxon>Nakamurella</taxon>
    </lineage>
</organism>
<dbReference type="PANTHER" id="PTHR34351">
    <property type="entry name" value="SLR1927 PROTEIN-RELATED"/>
    <property type="match status" value="1"/>
</dbReference>
<keyword evidence="1" id="KW-0472">Membrane</keyword>
<evidence type="ECO:0000259" key="2">
    <source>
        <dbReference type="Pfam" id="PF01882"/>
    </source>
</evidence>
<feature type="transmembrane region" description="Helical" evidence="1">
    <location>
        <begin position="20"/>
        <end position="37"/>
    </location>
</feature>
<name>A0A1H0Q7E6_9ACTN</name>
<protein>
    <submittedName>
        <fullName evidence="3">Uncharacterized conserved protein, DUF58 family, contains vWF domain</fullName>
    </submittedName>
</protein>
<dbReference type="EMBL" id="LT629710">
    <property type="protein sequence ID" value="SDP13311.1"/>
    <property type="molecule type" value="Genomic_DNA"/>
</dbReference>
<dbReference type="RefSeq" id="WP_157695443.1">
    <property type="nucleotide sequence ID" value="NZ_LT629710.1"/>
</dbReference>
<keyword evidence="1" id="KW-1133">Transmembrane helix</keyword>
<dbReference type="OrthoDB" id="9812729at2"/>
<evidence type="ECO:0000313" key="3">
    <source>
        <dbReference type="EMBL" id="SDP13311.1"/>
    </source>
</evidence>
<evidence type="ECO:0000256" key="1">
    <source>
        <dbReference type="SAM" id="Phobius"/>
    </source>
</evidence>
<gene>
    <name evidence="3" type="ORF">SAMN04515671_3013</name>
</gene>
<proteinExistence type="predicted"/>
<evidence type="ECO:0000313" key="4">
    <source>
        <dbReference type="Proteomes" id="UP000198741"/>
    </source>
</evidence>